<name>A0A0E9VU09_ANGAN</name>
<dbReference type="AlphaFoldDB" id="A0A0E9VU09"/>
<accession>A0A0E9VU09</accession>
<sequence>MVLFTSYLGISMKCKAFCRVEGGTVTC</sequence>
<evidence type="ECO:0000313" key="1">
    <source>
        <dbReference type="EMBL" id="JAH80763.1"/>
    </source>
</evidence>
<protein>
    <submittedName>
        <fullName evidence="1">Uncharacterized protein</fullName>
    </submittedName>
</protein>
<proteinExistence type="predicted"/>
<reference evidence="1" key="1">
    <citation type="submission" date="2014-11" db="EMBL/GenBank/DDBJ databases">
        <authorList>
            <person name="Amaro Gonzalez C."/>
        </authorList>
    </citation>
    <scope>NUCLEOTIDE SEQUENCE</scope>
</reference>
<reference evidence="1" key="2">
    <citation type="journal article" date="2015" name="Fish Shellfish Immunol.">
        <title>Early steps in the European eel (Anguilla anguilla)-Vibrio vulnificus interaction in the gills: Role of the RtxA13 toxin.</title>
        <authorList>
            <person name="Callol A."/>
            <person name="Pajuelo D."/>
            <person name="Ebbesson L."/>
            <person name="Teles M."/>
            <person name="MacKenzie S."/>
            <person name="Amaro C."/>
        </authorList>
    </citation>
    <scope>NUCLEOTIDE SEQUENCE</scope>
</reference>
<organism evidence="1">
    <name type="scientific">Anguilla anguilla</name>
    <name type="common">European freshwater eel</name>
    <name type="synonym">Muraena anguilla</name>
    <dbReference type="NCBI Taxonomy" id="7936"/>
    <lineage>
        <taxon>Eukaryota</taxon>
        <taxon>Metazoa</taxon>
        <taxon>Chordata</taxon>
        <taxon>Craniata</taxon>
        <taxon>Vertebrata</taxon>
        <taxon>Euteleostomi</taxon>
        <taxon>Actinopterygii</taxon>
        <taxon>Neopterygii</taxon>
        <taxon>Teleostei</taxon>
        <taxon>Anguilliformes</taxon>
        <taxon>Anguillidae</taxon>
        <taxon>Anguilla</taxon>
    </lineage>
</organism>
<dbReference type="EMBL" id="GBXM01027814">
    <property type="protein sequence ID" value="JAH80763.1"/>
    <property type="molecule type" value="Transcribed_RNA"/>
</dbReference>